<organism evidence="2 3">
    <name type="scientific">Megamonas hypermegale</name>
    <dbReference type="NCBI Taxonomy" id="158847"/>
    <lineage>
        <taxon>Bacteria</taxon>
        <taxon>Bacillati</taxon>
        <taxon>Bacillota</taxon>
        <taxon>Negativicutes</taxon>
        <taxon>Selenomonadales</taxon>
        <taxon>Selenomonadaceae</taxon>
        <taxon>Megamonas</taxon>
    </lineage>
</organism>
<dbReference type="AlphaFoldDB" id="A0A378NVP3"/>
<name>A0A378NVP3_9FIRM</name>
<protein>
    <recommendedName>
        <fullName evidence="4">DUF202 domain-containing protein</fullName>
    </recommendedName>
</protein>
<evidence type="ECO:0000256" key="1">
    <source>
        <dbReference type="SAM" id="Phobius"/>
    </source>
</evidence>
<proteinExistence type="predicted"/>
<reference evidence="2 3" key="1">
    <citation type="submission" date="2018-06" db="EMBL/GenBank/DDBJ databases">
        <authorList>
            <consortium name="Pathogen Informatics"/>
            <person name="Doyle S."/>
        </authorList>
    </citation>
    <scope>NUCLEOTIDE SEQUENCE [LARGE SCALE GENOMIC DNA]</scope>
    <source>
        <strain evidence="2 3">NCTC10571</strain>
    </source>
</reference>
<evidence type="ECO:0000313" key="2">
    <source>
        <dbReference type="EMBL" id="STY71946.1"/>
    </source>
</evidence>
<feature type="transmembrane region" description="Helical" evidence="1">
    <location>
        <begin position="50"/>
        <end position="73"/>
    </location>
</feature>
<dbReference type="EMBL" id="UGPP01000001">
    <property type="protein sequence ID" value="STY71946.1"/>
    <property type="molecule type" value="Genomic_DNA"/>
</dbReference>
<keyword evidence="1" id="KW-0472">Membrane</keyword>
<evidence type="ECO:0008006" key="4">
    <source>
        <dbReference type="Google" id="ProtNLM"/>
    </source>
</evidence>
<keyword evidence="1" id="KW-1133">Transmembrane helix</keyword>
<gene>
    <name evidence="2" type="ORF">NCTC10571_02134</name>
</gene>
<dbReference type="Proteomes" id="UP000255234">
    <property type="component" value="Unassembled WGS sequence"/>
</dbReference>
<evidence type="ECO:0000313" key="3">
    <source>
        <dbReference type="Proteomes" id="UP000255234"/>
    </source>
</evidence>
<feature type="transmembrane region" description="Helical" evidence="1">
    <location>
        <begin position="25"/>
        <end position="44"/>
    </location>
</feature>
<accession>A0A378NVP3</accession>
<keyword evidence="1" id="KW-0812">Transmembrane</keyword>
<dbReference type="RefSeq" id="WP_115152081.1">
    <property type="nucleotide sequence ID" value="NZ_UGPP01000001.1"/>
</dbReference>
<sequence>MQSKMKQAYIGEIQYQTKMLNNLKVWLRNMIMLSSISLILILFGDEMYSFLSIVGIVLMVLSVIACLILSLGIKNGQDNINKLINYIEK</sequence>